<proteinExistence type="predicted"/>
<dbReference type="EMBL" id="BLXT01007780">
    <property type="protein sequence ID" value="GFO42300.1"/>
    <property type="molecule type" value="Genomic_DNA"/>
</dbReference>
<dbReference type="AlphaFoldDB" id="A0AAV4DEA0"/>
<name>A0AAV4DEA0_9GAST</name>
<sequence length="146" mass="16337">MWEPVLHWDGHLIHLPSIQVEANLPLGWAPHSLTLNSGGSQSSTRMGTSFTYPQLMWEPVLHWNGHLILLLSTQVEANLPLGWAPHSLTLNSGENQSSTGMGTSFTYPHFRWKPVLHWNGHIIHLPLTQVGASPPLEWAHHSLTLN</sequence>
<keyword evidence="2" id="KW-1185">Reference proteome</keyword>
<comment type="caution">
    <text evidence="1">The sequence shown here is derived from an EMBL/GenBank/DDBJ whole genome shotgun (WGS) entry which is preliminary data.</text>
</comment>
<organism evidence="1 2">
    <name type="scientific">Plakobranchus ocellatus</name>
    <dbReference type="NCBI Taxonomy" id="259542"/>
    <lineage>
        <taxon>Eukaryota</taxon>
        <taxon>Metazoa</taxon>
        <taxon>Spiralia</taxon>
        <taxon>Lophotrochozoa</taxon>
        <taxon>Mollusca</taxon>
        <taxon>Gastropoda</taxon>
        <taxon>Heterobranchia</taxon>
        <taxon>Euthyneura</taxon>
        <taxon>Panpulmonata</taxon>
        <taxon>Sacoglossa</taxon>
        <taxon>Placobranchoidea</taxon>
        <taxon>Plakobranchidae</taxon>
        <taxon>Plakobranchus</taxon>
    </lineage>
</organism>
<evidence type="ECO:0000313" key="2">
    <source>
        <dbReference type="Proteomes" id="UP000735302"/>
    </source>
</evidence>
<reference evidence="1 2" key="1">
    <citation type="journal article" date="2021" name="Elife">
        <title>Chloroplast acquisition without the gene transfer in kleptoplastic sea slugs, Plakobranchus ocellatus.</title>
        <authorList>
            <person name="Maeda T."/>
            <person name="Takahashi S."/>
            <person name="Yoshida T."/>
            <person name="Shimamura S."/>
            <person name="Takaki Y."/>
            <person name="Nagai Y."/>
            <person name="Toyoda A."/>
            <person name="Suzuki Y."/>
            <person name="Arimoto A."/>
            <person name="Ishii H."/>
            <person name="Satoh N."/>
            <person name="Nishiyama T."/>
            <person name="Hasebe M."/>
            <person name="Maruyama T."/>
            <person name="Minagawa J."/>
            <person name="Obokata J."/>
            <person name="Shigenobu S."/>
        </authorList>
    </citation>
    <scope>NUCLEOTIDE SEQUENCE [LARGE SCALE GENOMIC DNA]</scope>
</reference>
<dbReference type="Proteomes" id="UP000735302">
    <property type="component" value="Unassembled WGS sequence"/>
</dbReference>
<protein>
    <submittedName>
        <fullName evidence="1">Uncharacterized protein</fullName>
    </submittedName>
</protein>
<gene>
    <name evidence="1" type="ORF">PoB_006880500</name>
</gene>
<evidence type="ECO:0000313" key="1">
    <source>
        <dbReference type="EMBL" id="GFO42300.1"/>
    </source>
</evidence>
<accession>A0AAV4DEA0</accession>